<evidence type="ECO:0000256" key="1">
    <source>
        <dbReference type="ARBA" id="ARBA00008201"/>
    </source>
</evidence>
<dbReference type="GO" id="GO:0031047">
    <property type="term" value="P:regulatory ncRNA-mediated gene silencing"/>
    <property type="evidence" value="ECO:0007669"/>
    <property type="project" value="UniProtKB-KW"/>
</dbReference>
<dbReference type="GO" id="GO:0051607">
    <property type="term" value="P:defense response to virus"/>
    <property type="evidence" value="ECO:0007669"/>
    <property type="project" value="UniProtKB-ARBA"/>
</dbReference>
<sequence length="905" mass="100987">MSQRGRGRGRHYDQSSGSDAPSFHRGGGGGRRGRGRDGGVPPSFPSESGPSQRGRGRAGGSGVVAPAPSQTHAPQPPAQAYAPPPPAQAYAPPPPAQAYAPPPPATVQASSSSASPSPLIAEMEQKLTLTTPPPSSSKAVRLPGRPGFGTLGTRIQVRANHFLVEVKERDLHHYDVSITPEITSKKTNRDVIKQLVHLYKDSHLGRRTPAYDGMKSIYTAGPLPFVSKEFVVKLGERDGRDGSSGSKRKDREFKVAVKLANKPDLHQLQQFLNSRQHESPQEAIQVLDVVLRAAPSDKYTVIGRSFFATELGPKGELGDGLEYWRGFYQSLRPTQFGLSLNIDVSARSFYEPILVTEFVKKHFNYRDLSRPLFDRDRLKVKKALKGVKVALAYRDNRSYRITGVSTEPLSQLTFTLEDNITRTSVVQYYREKYNIVLRNVAMPALQAGSDSNPVYLPMELCSIVAGQRYSRKLNERQVTALLRATCQRPHERERNIKQMVKQSNFNGDQLIKDEFGMQVREDMALVDARVLPPPLLKYHDQGRETKETPRMGQWNMINKKMVNGGKVDFWAFVNFSGLRQDFNSRFCEDLVNMCISKGVVGGRNTVLNDAIFRRIPLVTDIPTIIIGADVTHPQPGEDSSPSIAAVVASMDWPEVSKYRGIVSAQAHREEIIQDLYSLYQDPQKGSVHGGMIREHFRAFRRSTGRKPERIIFYRDGVSEGQFSQVLLYEMDAIRKACASLEEGYLPPVTFVVVQKRHHTRLFPADHNRRDQMDRSGNIQPGTVVDTKICHPTEFDFFLNSHAGIQGTSRPAHYHVLFDENRFTADQLQSLTNNLCYTYARCTRSVSIVPPAYYAHLAAFRARYYIEGEYSDVASTTAGSTSASGGGGIRALPQIKENVKDVMFYC</sequence>
<dbReference type="InterPro" id="IPR014811">
    <property type="entry name" value="ArgoL1"/>
</dbReference>
<dbReference type="AlphaFoldDB" id="A0A251NP04"/>
<dbReference type="Pfam" id="PF08699">
    <property type="entry name" value="ArgoL1"/>
    <property type="match status" value="1"/>
</dbReference>
<dbReference type="FunFam" id="3.30.420.10:FF:000013">
    <property type="entry name" value="protein argonaute 10-like"/>
    <property type="match status" value="1"/>
</dbReference>
<dbReference type="Pfam" id="PF16486">
    <property type="entry name" value="ArgoN"/>
    <property type="match status" value="1"/>
</dbReference>
<keyword evidence="3" id="KW-0810">Translation regulation</keyword>
<evidence type="ECO:0000256" key="2">
    <source>
        <dbReference type="ARBA" id="ARBA00022491"/>
    </source>
</evidence>
<feature type="region of interest" description="Disordered" evidence="6">
    <location>
        <begin position="1"/>
        <end position="117"/>
    </location>
</feature>
<evidence type="ECO:0008006" key="11">
    <source>
        <dbReference type="Google" id="ProtNLM"/>
    </source>
</evidence>
<dbReference type="Gene3D" id="2.170.260.10">
    <property type="entry name" value="paz domain"/>
    <property type="match status" value="1"/>
</dbReference>
<evidence type="ECO:0000259" key="7">
    <source>
        <dbReference type="PROSITE" id="PS50821"/>
    </source>
</evidence>
<dbReference type="GO" id="GO:0003723">
    <property type="term" value="F:RNA binding"/>
    <property type="evidence" value="ECO:0007669"/>
    <property type="project" value="InterPro"/>
</dbReference>
<dbReference type="PANTHER" id="PTHR22891">
    <property type="entry name" value="EUKARYOTIC TRANSLATION INITIATION FACTOR 2C"/>
    <property type="match status" value="1"/>
</dbReference>
<comment type="similarity">
    <text evidence="1">Belongs to the argonaute family. Ago subfamily.</text>
</comment>
<dbReference type="SMART" id="SM01163">
    <property type="entry name" value="DUF1785"/>
    <property type="match status" value="1"/>
</dbReference>
<evidence type="ECO:0000259" key="8">
    <source>
        <dbReference type="PROSITE" id="PS50822"/>
    </source>
</evidence>
<proteinExistence type="inferred from homology"/>
<dbReference type="Gramene" id="ONI00988">
    <property type="protein sequence ID" value="ONI00988"/>
    <property type="gene ID" value="PRUPE_6G115400"/>
</dbReference>
<accession>A0A251NP04</accession>
<dbReference type="InterPro" id="IPR003165">
    <property type="entry name" value="Piwi"/>
</dbReference>
<feature type="domain" description="PAZ" evidence="7">
    <location>
        <begin position="354"/>
        <end position="465"/>
    </location>
</feature>
<keyword evidence="10" id="KW-1185">Reference proteome</keyword>
<feature type="compositionally biased region" description="Pro residues" evidence="6">
    <location>
        <begin position="74"/>
        <end position="105"/>
    </location>
</feature>
<dbReference type="InterPro" id="IPR036085">
    <property type="entry name" value="PAZ_dom_sf"/>
</dbReference>
<dbReference type="GO" id="GO:0006417">
    <property type="term" value="P:regulation of translation"/>
    <property type="evidence" value="ECO:0007669"/>
    <property type="project" value="UniProtKB-KW"/>
</dbReference>
<dbReference type="PROSITE" id="PS50821">
    <property type="entry name" value="PAZ"/>
    <property type="match status" value="1"/>
</dbReference>
<organism evidence="9 10">
    <name type="scientific">Prunus persica</name>
    <name type="common">Peach</name>
    <name type="synonym">Amygdalus persica</name>
    <dbReference type="NCBI Taxonomy" id="3760"/>
    <lineage>
        <taxon>Eukaryota</taxon>
        <taxon>Viridiplantae</taxon>
        <taxon>Streptophyta</taxon>
        <taxon>Embryophyta</taxon>
        <taxon>Tracheophyta</taxon>
        <taxon>Spermatophyta</taxon>
        <taxon>Magnoliopsida</taxon>
        <taxon>eudicotyledons</taxon>
        <taxon>Gunneridae</taxon>
        <taxon>Pentapetalae</taxon>
        <taxon>rosids</taxon>
        <taxon>fabids</taxon>
        <taxon>Rosales</taxon>
        <taxon>Rosaceae</taxon>
        <taxon>Amygdaloideae</taxon>
        <taxon>Amygdaleae</taxon>
        <taxon>Prunus</taxon>
    </lineage>
</organism>
<dbReference type="InterPro" id="IPR003100">
    <property type="entry name" value="PAZ_dom"/>
</dbReference>
<dbReference type="PROSITE" id="PS50822">
    <property type="entry name" value="PIWI"/>
    <property type="match status" value="1"/>
</dbReference>
<dbReference type="EMBL" id="CM007656">
    <property type="protein sequence ID" value="ONI00988.1"/>
    <property type="molecule type" value="Genomic_DNA"/>
</dbReference>
<dbReference type="Proteomes" id="UP000006882">
    <property type="component" value="Chromosome G6"/>
</dbReference>
<dbReference type="InterPro" id="IPR012337">
    <property type="entry name" value="RNaseH-like_sf"/>
</dbReference>
<feature type="compositionally biased region" description="Low complexity" evidence="6">
    <location>
        <begin position="106"/>
        <end position="117"/>
    </location>
</feature>
<dbReference type="InterPro" id="IPR032472">
    <property type="entry name" value="ArgoL2"/>
</dbReference>
<evidence type="ECO:0000256" key="6">
    <source>
        <dbReference type="SAM" id="MobiDB-lite"/>
    </source>
</evidence>
<dbReference type="CDD" id="cd04657">
    <property type="entry name" value="Piwi_ago-like"/>
    <property type="match status" value="1"/>
</dbReference>
<keyword evidence="5" id="KW-0687">Ribonucleoprotein</keyword>
<dbReference type="Gene3D" id="3.40.50.2300">
    <property type="match status" value="1"/>
</dbReference>
<evidence type="ECO:0000256" key="5">
    <source>
        <dbReference type="ARBA" id="ARBA00023274"/>
    </source>
</evidence>
<evidence type="ECO:0000256" key="3">
    <source>
        <dbReference type="ARBA" id="ARBA00022845"/>
    </source>
</evidence>
<dbReference type="CDD" id="cd02846">
    <property type="entry name" value="PAZ_argonaute_like"/>
    <property type="match status" value="1"/>
</dbReference>
<feature type="domain" description="Piwi" evidence="8">
    <location>
        <begin position="600"/>
        <end position="866"/>
    </location>
</feature>
<evidence type="ECO:0000313" key="9">
    <source>
        <dbReference type="EMBL" id="ONI00988.1"/>
    </source>
</evidence>
<keyword evidence="2" id="KW-0678">Repressor</keyword>
<keyword evidence="4" id="KW-0943">RNA-mediated gene silencing</keyword>
<feature type="compositionally biased region" description="Low complexity" evidence="6">
    <location>
        <begin position="63"/>
        <end position="73"/>
    </location>
</feature>
<dbReference type="SUPFAM" id="SSF101690">
    <property type="entry name" value="PAZ domain"/>
    <property type="match status" value="1"/>
</dbReference>
<dbReference type="Gene3D" id="3.30.420.10">
    <property type="entry name" value="Ribonuclease H-like superfamily/Ribonuclease H"/>
    <property type="match status" value="1"/>
</dbReference>
<dbReference type="SMART" id="SM00949">
    <property type="entry name" value="PAZ"/>
    <property type="match status" value="1"/>
</dbReference>
<dbReference type="InterPro" id="IPR036397">
    <property type="entry name" value="RNaseH_sf"/>
</dbReference>
<name>A0A251NP04_PRUPE</name>
<dbReference type="Pfam" id="PF02171">
    <property type="entry name" value="Piwi"/>
    <property type="match status" value="1"/>
</dbReference>
<dbReference type="SUPFAM" id="SSF53098">
    <property type="entry name" value="Ribonuclease H-like"/>
    <property type="match status" value="1"/>
</dbReference>
<protein>
    <recommendedName>
        <fullName evidence="11">Protein argonaute 5</fullName>
    </recommendedName>
</protein>
<dbReference type="InterPro" id="IPR032474">
    <property type="entry name" value="Argonaute_N"/>
</dbReference>
<evidence type="ECO:0000256" key="4">
    <source>
        <dbReference type="ARBA" id="ARBA00023158"/>
    </source>
</evidence>
<dbReference type="SMART" id="SM00950">
    <property type="entry name" value="Piwi"/>
    <property type="match status" value="1"/>
</dbReference>
<dbReference type="Pfam" id="PF16488">
    <property type="entry name" value="ArgoL2"/>
    <property type="match status" value="1"/>
</dbReference>
<dbReference type="GO" id="GO:1990904">
    <property type="term" value="C:ribonucleoprotein complex"/>
    <property type="evidence" value="ECO:0007669"/>
    <property type="project" value="UniProtKB-KW"/>
</dbReference>
<dbReference type="Pfam" id="PF02170">
    <property type="entry name" value="PAZ"/>
    <property type="match status" value="1"/>
</dbReference>
<evidence type="ECO:0000313" key="10">
    <source>
        <dbReference type="Proteomes" id="UP000006882"/>
    </source>
</evidence>
<gene>
    <name evidence="9" type="ORF">PRUPE_6G115400</name>
</gene>
<reference evidence="9 10" key="1">
    <citation type="journal article" date="2013" name="Nat. Genet.">
        <title>The high-quality draft genome of peach (Prunus persica) identifies unique patterns of genetic diversity, domestication and genome evolution.</title>
        <authorList>
            <consortium name="International Peach Genome Initiative"/>
            <person name="Verde I."/>
            <person name="Abbott A.G."/>
            <person name="Scalabrin S."/>
            <person name="Jung S."/>
            <person name="Shu S."/>
            <person name="Marroni F."/>
            <person name="Zhebentyayeva T."/>
            <person name="Dettori M.T."/>
            <person name="Grimwood J."/>
            <person name="Cattonaro F."/>
            <person name="Zuccolo A."/>
            <person name="Rossini L."/>
            <person name="Jenkins J."/>
            <person name="Vendramin E."/>
            <person name="Meisel L.A."/>
            <person name="Decroocq V."/>
            <person name="Sosinski B."/>
            <person name="Prochnik S."/>
            <person name="Mitros T."/>
            <person name="Policriti A."/>
            <person name="Cipriani G."/>
            <person name="Dondini L."/>
            <person name="Ficklin S."/>
            <person name="Goodstein D.M."/>
            <person name="Xuan P."/>
            <person name="Del Fabbro C."/>
            <person name="Aramini V."/>
            <person name="Copetti D."/>
            <person name="Gonzalez S."/>
            <person name="Horner D.S."/>
            <person name="Falchi R."/>
            <person name="Lucas S."/>
            <person name="Mica E."/>
            <person name="Maldonado J."/>
            <person name="Lazzari B."/>
            <person name="Bielenberg D."/>
            <person name="Pirona R."/>
            <person name="Miculan M."/>
            <person name="Barakat A."/>
            <person name="Testolin R."/>
            <person name="Stella A."/>
            <person name="Tartarini S."/>
            <person name="Tonutti P."/>
            <person name="Arus P."/>
            <person name="Orellana A."/>
            <person name="Wells C."/>
            <person name="Main D."/>
            <person name="Vizzotto G."/>
            <person name="Silva H."/>
            <person name="Salamini F."/>
            <person name="Schmutz J."/>
            <person name="Morgante M."/>
            <person name="Rokhsar D.S."/>
        </authorList>
    </citation>
    <scope>NUCLEOTIDE SEQUENCE [LARGE SCALE GENOMIC DNA]</scope>
    <source>
        <strain evidence="10">cv. Nemared</strain>
    </source>
</reference>
<dbReference type="InterPro" id="IPR045246">
    <property type="entry name" value="Piwi_ago-like"/>
</dbReference>